<dbReference type="STRING" id="33960.TY91_12705"/>
<evidence type="ECO:0000313" key="2">
    <source>
        <dbReference type="EMBL" id="KRM75929.1"/>
    </source>
</evidence>
<dbReference type="Proteomes" id="UP000051845">
    <property type="component" value="Unassembled WGS sequence"/>
</dbReference>
<dbReference type="AlphaFoldDB" id="A0A0R2BI35"/>
<protein>
    <recommendedName>
        <fullName evidence="1">NAD(P)-binding domain-containing protein</fullName>
    </recommendedName>
</protein>
<feature type="domain" description="NAD(P)-binding" evidence="1">
    <location>
        <begin position="19"/>
        <end position="188"/>
    </location>
</feature>
<dbReference type="PATRIC" id="fig|1423733.4.peg.2194"/>
<gene>
    <name evidence="2" type="ORF">FC82_GL002089</name>
</gene>
<evidence type="ECO:0000313" key="3">
    <source>
        <dbReference type="Proteomes" id="UP000051845"/>
    </source>
</evidence>
<dbReference type="InterPro" id="IPR016040">
    <property type="entry name" value="NAD(P)-bd_dom"/>
</dbReference>
<sequence>MKGSRNMTKCLILGIDQPVAQQIAEQLTEMTVVGFAEDPVKGVPLDQQVNGDARKAKTYQNAVQDVDVIYSDFIGMDVDWKLEAVFAAIREAGTQCRTVMRSVAGIDNEVAEPLHYEGVSDTSEFLKQQRYAIKIVDEAELPYTILRPVAVVPETSGSVQLINEGEPVPAQPVSETDFVRVVVDELRHSTHLNQSIAVISD</sequence>
<proteinExistence type="predicted"/>
<dbReference type="Gene3D" id="3.40.50.720">
    <property type="entry name" value="NAD(P)-binding Rossmann-like Domain"/>
    <property type="match status" value="1"/>
</dbReference>
<evidence type="ECO:0000259" key="1">
    <source>
        <dbReference type="Pfam" id="PF13460"/>
    </source>
</evidence>
<comment type="caution">
    <text evidence="2">The sequence shown here is derived from an EMBL/GenBank/DDBJ whole genome shotgun (WGS) entry which is preliminary data.</text>
</comment>
<name>A0A0R2BI35_SECCO</name>
<dbReference type="SUPFAM" id="SSF51735">
    <property type="entry name" value="NAD(P)-binding Rossmann-fold domains"/>
    <property type="match status" value="1"/>
</dbReference>
<dbReference type="EMBL" id="AYYR01000043">
    <property type="protein sequence ID" value="KRM75929.1"/>
    <property type="molecule type" value="Genomic_DNA"/>
</dbReference>
<reference evidence="2 3" key="1">
    <citation type="journal article" date="2015" name="Genome Announc.">
        <title>Expanding the biotechnology potential of lactobacilli through comparative genomics of 213 strains and associated genera.</title>
        <authorList>
            <person name="Sun Z."/>
            <person name="Harris H.M."/>
            <person name="McCann A."/>
            <person name="Guo C."/>
            <person name="Argimon S."/>
            <person name="Zhang W."/>
            <person name="Yang X."/>
            <person name="Jeffery I.B."/>
            <person name="Cooney J.C."/>
            <person name="Kagawa T.F."/>
            <person name="Liu W."/>
            <person name="Song Y."/>
            <person name="Salvetti E."/>
            <person name="Wrobel A."/>
            <person name="Rasinkangas P."/>
            <person name="Parkhill J."/>
            <person name="Rea M.C."/>
            <person name="O'Sullivan O."/>
            <person name="Ritari J."/>
            <person name="Douillard F.P."/>
            <person name="Paul Ross R."/>
            <person name="Yang R."/>
            <person name="Briner A.E."/>
            <person name="Felis G.E."/>
            <person name="de Vos W.M."/>
            <person name="Barrangou R."/>
            <person name="Klaenhammer T.R."/>
            <person name="Caufield P.W."/>
            <person name="Cui Y."/>
            <person name="Zhang H."/>
            <person name="O'Toole P.W."/>
        </authorList>
    </citation>
    <scope>NUCLEOTIDE SEQUENCE [LARGE SCALE GENOMIC DNA]</scope>
    <source>
        <strain evidence="2 3">DSM 20515</strain>
    </source>
</reference>
<organism evidence="2 3">
    <name type="scientific">Secundilactobacillus collinoides DSM 20515 = JCM 1123</name>
    <dbReference type="NCBI Taxonomy" id="1423733"/>
    <lineage>
        <taxon>Bacteria</taxon>
        <taxon>Bacillati</taxon>
        <taxon>Bacillota</taxon>
        <taxon>Bacilli</taxon>
        <taxon>Lactobacillales</taxon>
        <taxon>Lactobacillaceae</taxon>
        <taxon>Secundilactobacillus</taxon>
    </lineage>
</organism>
<accession>A0A0R2BI35</accession>
<dbReference type="InterPro" id="IPR036291">
    <property type="entry name" value="NAD(P)-bd_dom_sf"/>
</dbReference>
<dbReference type="Pfam" id="PF13460">
    <property type="entry name" value="NAD_binding_10"/>
    <property type="match status" value="1"/>
</dbReference>